<evidence type="ECO:0000313" key="3">
    <source>
        <dbReference type="Proteomes" id="UP000487649"/>
    </source>
</evidence>
<evidence type="ECO:0000256" key="1">
    <source>
        <dbReference type="SAM" id="MobiDB-lite"/>
    </source>
</evidence>
<dbReference type="GeneID" id="60059611"/>
<comment type="caution">
    <text evidence="2">The sequence shown here is derived from an EMBL/GenBank/DDBJ whole genome shotgun (WGS) entry which is preliminary data.</text>
</comment>
<accession>A0A173SK67</accession>
<dbReference type="OrthoDB" id="1650212at2"/>
<dbReference type="EMBL" id="WMQE01000021">
    <property type="protein sequence ID" value="MTK21702.1"/>
    <property type="molecule type" value="Genomic_DNA"/>
</dbReference>
<name>A0A173SK67_9FIRM</name>
<feature type="compositionally biased region" description="Basic and acidic residues" evidence="1">
    <location>
        <begin position="1"/>
        <end position="19"/>
    </location>
</feature>
<protein>
    <submittedName>
        <fullName evidence="2">Uncharacterized protein</fullName>
    </submittedName>
</protein>
<sequence>MLNRGKDGWNKGMLQKETKTSSSVRNTKKTPLQQFDVAAFFEENLYDIIDLEENRSGVKEFEDAVKKEE</sequence>
<organism evidence="2 3">
    <name type="scientific">Turicibacter sanguinis</name>
    <dbReference type="NCBI Taxonomy" id="154288"/>
    <lineage>
        <taxon>Bacteria</taxon>
        <taxon>Bacillati</taxon>
        <taxon>Bacillota</taxon>
        <taxon>Erysipelotrichia</taxon>
        <taxon>Erysipelotrichales</taxon>
        <taxon>Turicibacteraceae</taxon>
        <taxon>Turicibacter</taxon>
    </lineage>
</organism>
<evidence type="ECO:0000313" key="2">
    <source>
        <dbReference type="EMBL" id="MTK21702.1"/>
    </source>
</evidence>
<proteinExistence type="predicted"/>
<dbReference type="Proteomes" id="UP000487649">
    <property type="component" value="Unassembled WGS sequence"/>
</dbReference>
<reference evidence="2 3" key="1">
    <citation type="journal article" date="2019" name="Nat. Med.">
        <title>A library of human gut bacterial isolates paired with longitudinal multiomics data enables mechanistic microbiome research.</title>
        <authorList>
            <person name="Poyet M."/>
            <person name="Groussin M."/>
            <person name="Gibbons S.M."/>
            <person name="Avila-Pacheco J."/>
            <person name="Jiang X."/>
            <person name="Kearney S.M."/>
            <person name="Perrotta A.R."/>
            <person name="Berdy B."/>
            <person name="Zhao S."/>
            <person name="Lieberman T.D."/>
            <person name="Swanson P.K."/>
            <person name="Smith M."/>
            <person name="Roesemann S."/>
            <person name="Alexander J.E."/>
            <person name="Rich S.A."/>
            <person name="Livny J."/>
            <person name="Vlamakis H."/>
            <person name="Clish C."/>
            <person name="Bullock K."/>
            <person name="Deik A."/>
            <person name="Scott J."/>
            <person name="Pierce K.A."/>
            <person name="Xavier R.J."/>
            <person name="Alm E.J."/>
        </authorList>
    </citation>
    <scope>NUCLEOTIDE SEQUENCE [LARGE SCALE GENOMIC DNA]</scope>
    <source>
        <strain evidence="2 3">BIOML-A198</strain>
    </source>
</reference>
<gene>
    <name evidence="2" type="ORF">GMA92_09750</name>
</gene>
<dbReference type="AlphaFoldDB" id="A0A173SK67"/>
<feature type="region of interest" description="Disordered" evidence="1">
    <location>
        <begin position="1"/>
        <end position="28"/>
    </location>
</feature>
<dbReference type="RefSeq" id="WP_006785597.1">
    <property type="nucleotide sequence ID" value="NZ_CABJBH010000004.1"/>
</dbReference>